<dbReference type="PRINTS" id="PR00038">
    <property type="entry name" value="HTHLUXR"/>
</dbReference>
<evidence type="ECO:0000259" key="4">
    <source>
        <dbReference type="PROSITE" id="PS50043"/>
    </source>
</evidence>
<evidence type="ECO:0000313" key="6">
    <source>
        <dbReference type="EMBL" id="RFO98542.1"/>
    </source>
</evidence>
<dbReference type="InterPro" id="IPR058245">
    <property type="entry name" value="NreC/VraR/RcsB-like_REC"/>
</dbReference>
<dbReference type="SUPFAM" id="SSF52172">
    <property type="entry name" value="CheY-like"/>
    <property type="match status" value="1"/>
</dbReference>
<dbReference type="Pfam" id="PF00196">
    <property type="entry name" value="GerE"/>
    <property type="match status" value="1"/>
</dbReference>
<keyword evidence="7" id="KW-1185">Reference proteome</keyword>
<proteinExistence type="predicted"/>
<keyword evidence="1 3" id="KW-0597">Phosphoprotein</keyword>
<dbReference type="OrthoDB" id="9780593at2"/>
<dbReference type="SMART" id="SM00448">
    <property type="entry name" value="REC"/>
    <property type="match status" value="1"/>
</dbReference>
<dbReference type="GO" id="GO:0003677">
    <property type="term" value="F:DNA binding"/>
    <property type="evidence" value="ECO:0007669"/>
    <property type="project" value="UniProtKB-KW"/>
</dbReference>
<evidence type="ECO:0000256" key="1">
    <source>
        <dbReference type="ARBA" id="ARBA00022553"/>
    </source>
</evidence>
<dbReference type="CDD" id="cd17535">
    <property type="entry name" value="REC_NarL-like"/>
    <property type="match status" value="1"/>
</dbReference>
<dbReference type="Pfam" id="PF00072">
    <property type="entry name" value="Response_reg"/>
    <property type="match status" value="1"/>
</dbReference>
<accession>A0A3E1RHQ6</accession>
<feature type="modified residue" description="4-aspartylphosphate" evidence="3">
    <location>
        <position position="53"/>
    </location>
</feature>
<dbReference type="PROSITE" id="PS50043">
    <property type="entry name" value="HTH_LUXR_2"/>
    <property type="match status" value="1"/>
</dbReference>
<dbReference type="PANTHER" id="PTHR43214">
    <property type="entry name" value="TWO-COMPONENT RESPONSE REGULATOR"/>
    <property type="match status" value="1"/>
</dbReference>
<dbReference type="InterPro" id="IPR000792">
    <property type="entry name" value="Tscrpt_reg_LuxR_C"/>
</dbReference>
<name>A0A3E1RHQ6_9BURK</name>
<dbReference type="GO" id="GO:0000160">
    <property type="term" value="P:phosphorelay signal transduction system"/>
    <property type="evidence" value="ECO:0007669"/>
    <property type="project" value="InterPro"/>
</dbReference>
<dbReference type="PROSITE" id="PS50110">
    <property type="entry name" value="RESPONSE_REGULATORY"/>
    <property type="match status" value="1"/>
</dbReference>
<dbReference type="CDD" id="cd06170">
    <property type="entry name" value="LuxR_C_like"/>
    <property type="match status" value="1"/>
</dbReference>
<feature type="domain" description="Response regulatory" evidence="5">
    <location>
        <begin position="3"/>
        <end position="118"/>
    </location>
</feature>
<reference evidence="6 7" key="1">
    <citation type="submission" date="2018-05" db="EMBL/GenBank/DDBJ databases">
        <title>Rhodoferax soyangensis sp.nov., isolated from an oligotrophic freshwater lake.</title>
        <authorList>
            <person name="Park M."/>
        </authorList>
    </citation>
    <scope>NUCLEOTIDE SEQUENCE [LARGE SCALE GENOMIC DNA]</scope>
    <source>
        <strain evidence="6 7">IMCC26218</strain>
    </source>
</reference>
<evidence type="ECO:0000259" key="5">
    <source>
        <dbReference type="PROSITE" id="PS50110"/>
    </source>
</evidence>
<evidence type="ECO:0000313" key="7">
    <source>
        <dbReference type="Proteomes" id="UP000260665"/>
    </source>
</evidence>
<feature type="domain" description="HTH luxR-type" evidence="4">
    <location>
        <begin position="141"/>
        <end position="206"/>
    </location>
</feature>
<dbReference type="GO" id="GO:0006355">
    <property type="term" value="P:regulation of DNA-templated transcription"/>
    <property type="evidence" value="ECO:0007669"/>
    <property type="project" value="InterPro"/>
</dbReference>
<dbReference type="SMART" id="SM00421">
    <property type="entry name" value="HTH_LUXR"/>
    <property type="match status" value="1"/>
</dbReference>
<gene>
    <name evidence="6" type="ORF">DIC66_01240</name>
</gene>
<comment type="caution">
    <text evidence="6">The sequence shown here is derived from an EMBL/GenBank/DDBJ whole genome shotgun (WGS) entry which is preliminary data.</text>
</comment>
<dbReference type="RefSeq" id="WP_117173245.1">
    <property type="nucleotide sequence ID" value="NZ_QFZK01000001.1"/>
</dbReference>
<keyword evidence="2 6" id="KW-0238">DNA-binding</keyword>
<sequence>MTRLYLVDDHQIMREGLRVLMQAWNYKVVGESADTTEALSEIRRLRPDVLLLDLHLEGRSGLELLADLRRYDSQTRCVVLTMSAQPRMVAEALRMGALGYVLKGSPGQELANAIEAAAQGRRYLGSNVAELAVQSFTQGDAQDPIGSLSPRERQTIAMVVRGLSSTEIGKQLHLSPKTVATYRSRLMAKLGVGDVPALVRLAIRYKLVEPDMP</sequence>
<dbReference type="SUPFAM" id="SSF46894">
    <property type="entry name" value="C-terminal effector domain of the bipartite response regulators"/>
    <property type="match status" value="1"/>
</dbReference>
<dbReference type="InterPro" id="IPR039420">
    <property type="entry name" value="WalR-like"/>
</dbReference>
<organism evidence="6 7">
    <name type="scientific">Rhodoferax lacus</name>
    <dbReference type="NCBI Taxonomy" id="2184758"/>
    <lineage>
        <taxon>Bacteria</taxon>
        <taxon>Pseudomonadati</taxon>
        <taxon>Pseudomonadota</taxon>
        <taxon>Betaproteobacteria</taxon>
        <taxon>Burkholderiales</taxon>
        <taxon>Comamonadaceae</taxon>
        <taxon>Rhodoferax</taxon>
    </lineage>
</organism>
<dbReference type="Proteomes" id="UP000260665">
    <property type="component" value="Unassembled WGS sequence"/>
</dbReference>
<dbReference type="InterPro" id="IPR011006">
    <property type="entry name" value="CheY-like_superfamily"/>
</dbReference>
<evidence type="ECO:0000256" key="2">
    <source>
        <dbReference type="ARBA" id="ARBA00023125"/>
    </source>
</evidence>
<dbReference type="PROSITE" id="PS00622">
    <property type="entry name" value="HTH_LUXR_1"/>
    <property type="match status" value="1"/>
</dbReference>
<dbReference type="Gene3D" id="3.40.50.2300">
    <property type="match status" value="1"/>
</dbReference>
<protein>
    <submittedName>
        <fullName evidence="6">DNA-binding response regulator</fullName>
    </submittedName>
</protein>
<dbReference type="PANTHER" id="PTHR43214:SF43">
    <property type="entry name" value="TWO-COMPONENT RESPONSE REGULATOR"/>
    <property type="match status" value="1"/>
</dbReference>
<dbReference type="InterPro" id="IPR016032">
    <property type="entry name" value="Sig_transdc_resp-reg_C-effctor"/>
</dbReference>
<dbReference type="AlphaFoldDB" id="A0A3E1RHQ6"/>
<dbReference type="EMBL" id="QFZK01000001">
    <property type="protein sequence ID" value="RFO98542.1"/>
    <property type="molecule type" value="Genomic_DNA"/>
</dbReference>
<evidence type="ECO:0000256" key="3">
    <source>
        <dbReference type="PROSITE-ProRule" id="PRU00169"/>
    </source>
</evidence>
<dbReference type="InterPro" id="IPR001789">
    <property type="entry name" value="Sig_transdc_resp-reg_receiver"/>
</dbReference>